<proteinExistence type="predicted"/>
<sequence length="52" mass="6094">MHKPNVSKTAYSFTVEYGITENLQIELGTERATTFDNIDEQETEHEWELEFA</sequence>
<gene>
    <name evidence="1" type="ORF">L2689_09845</name>
</gene>
<dbReference type="EMBL" id="JAKILK010000004">
    <property type="protein sequence ID" value="MCL1117544.1"/>
    <property type="molecule type" value="Genomic_DNA"/>
</dbReference>
<reference evidence="1 2" key="1">
    <citation type="submission" date="2022-01" db="EMBL/GenBank/DDBJ databases">
        <title>Whole genome-based taxonomy of the Shewanellaceae.</title>
        <authorList>
            <person name="Martin-Rodriguez A.J."/>
        </authorList>
    </citation>
    <scope>NUCLEOTIDE SEQUENCE [LARGE SCALE GENOMIC DNA]</scope>
    <source>
        <strain evidence="1 2">JCM 17801</strain>
    </source>
</reference>
<name>A0ABT0L1P8_9GAMM</name>
<protein>
    <submittedName>
        <fullName evidence="1">Uncharacterized protein</fullName>
    </submittedName>
</protein>
<dbReference type="Proteomes" id="UP001203212">
    <property type="component" value="Unassembled WGS sequence"/>
</dbReference>
<organism evidence="1 2">
    <name type="scientific">Shewanella aestuarii</name>
    <dbReference type="NCBI Taxonomy" id="1028752"/>
    <lineage>
        <taxon>Bacteria</taxon>
        <taxon>Pseudomonadati</taxon>
        <taxon>Pseudomonadota</taxon>
        <taxon>Gammaproteobacteria</taxon>
        <taxon>Alteromonadales</taxon>
        <taxon>Shewanellaceae</taxon>
        <taxon>Shewanella</taxon>
    </lineage>
</organism>
<keyword evidence="2" id="KW-1185">Reference proteome</keyword>
<dbReference type="RefSeq" id="WP_188840827.1">
    <property type="nucleotide sequence ID" value="NZ_BMOT01000004.1"/>
</dbReference>
<accession>A0ABT0L1P8</accession>
<evidence type="ECO:0000313" key="2">
    <source>
        <dbReference type="Proteomes" id="UP001203212"/>
    </source>
</evidence>
<comment type="caution">
    <text evidence="1">The sequence shown here is derived from an EMBL/GenBank/DDBJ whole genome shotgun (WGS) entry which is preliminary data.</text>
</comment>
<evidence type="ECO:0000313" key="1">
    <source>
        <dbReference type="EMBL" id="MCL1117544.1"/>
    </source>
</evidence>